<evidence type="ECO:0000256" key="1">
    <source>
        <dbReference type="SAM" id="MobiDB-lite"/>
    </source>
</evidence>
<keyword evidence="4" id="KW-1185">Reference proteome</keyword>
<organism evidence="3 4">
    <name type="scientific">Mycena sanguinolenta</name>
    <dbReference type="NCBI Taxonomy" id="230812"/>
    <lineage>
        <taxon>Eukaryota</taxon>
        <taxon>Fungi</taxon>
        <taxon>Dikarya</taxon>
        <taxon>Basidiomycota</taxon>
        <taxon>Agaricomycotina</taxon>
        <taxon>Agaricomycetes</taxon>
        <taxon>Agaricomycetidae</taxon>
        <taxon>Agaricales</taxon>
        <taxon>Marasmiineae</taxon>
        <taxon>Mycenaceae</taxon>
        <taxon>Mycena</taxon>
    </lineage>
</organism>
<feature type="transmembrane region" description="Helical" evidence="2">
    <location>
        <begin position="44"/>
        <end position="66"/>
    </location>
</feature>
<dbReference type="OrthoDB" id="3227921at2759"/>
<name>A0A8H6ZI70_9AGAR</name>
<feature type="transmembrane region" description="Helical" evidence="2">
    <location>
        <begin position="113"/>
        <end position="135"/>
    </location>
</feature>
<protein>
    <submittedName>
        <fullName evidence="3">Short-chain dehydrogenase/reductase family protein</fullName>
    </submittedName>
</protein>
<accession>A0A8H6ZI70</accession>
<feature type="transmembrane region" description="Helical" evidence="2">
    <location>
        <begin position="181"/>
        <end position="204"/>
    </location>
</feature>
<evidence type="ECO:0000313" key="3">
    <source>
        <dbReference type="EMBL" id="KAF7378257.1"/>
    </source>
</evidence>
<dbReference type="Proteomes" id="UP000623467">
    <property type="component" value="Unassembled WGS sequence"/>
</dbReference>
<evidence type="ECO:0000313" key="4">
    <source>
        <dbReference type="Proteomes" id="UP000623467"/>
    </source>
</evidence>
<dbReference type="AlphaFoldDB" id="A0A8H6ZI70"/>
<keyword evidence="2" id="KW-1133">Transmembrane helix</keyword>
<comment type="caution">
    <text evidence="3">The sequence shown here is derived from an EMBL/GenBank/DDBJ whole genome shotgun (WGS) entry which is preliminary data.</text>
</comment>
<sequence length="588" mass="65393">MVTLSFLLNPRARVYNLRFLLIANIPIILLAFKDILYDVRHRTITIPVLGLASGIIIWVHHIFAILHWTLRGLAVVDLAMVLIEIGGFIYLTSNPIPNRIPNTWGVPHEFGNLLPSILPLFFLFFSLLFRITTILKNKEKLLVQRLIFLGCCAKLNPPYTVASILLNRSLTRPLVRGESKYIIIARAIVLSSIGVGVPAFGIYATTIKPAIATPTTTLTAFPQIRADLPGLAMIFFAPSNYSFYSYSWDASVTAYKSDSDAISCPIGGQSAICPCAWSEIEIISFSVVVPSGAGFLRVWFQCSSAQCEDYLLNPDLSPVPLLPGSQLFGSLAWSQRQTVSQSQEPSDVIFSPEVHGLQQNTSAEGNITSLTLSVVRTPIRYYQDTVDASTLSGIATFGGFWTFVNGTFALFFGANIVYFVFGRRPLSALGVVHLFQRRALVRNWYEDFPAIQTEGGLPGSENAGIVAFIRERLVDLGENPRDIEERPRASKVREKIRKYSRTFPWKKKIQRFKSQSKNARVSPQESKDFEVTHTVVSPTHEASPINAEPPEPHSRRGYILDDIPLLHIDSSSVDGAEDIQEIKDTFSP</sequence>
<proteinExistence type="predicted"/>
<feature type="transmembrane region" description="Helical" evidence="2">
    <location>
        <begin position="73"/>
        <end position="93"/>
    </location>
</feature>
<keyword evidence="2" id="KW-0472">Membrane</keyword>
<feature type="region of interest" description="Disordered" evidence="1">
    <location>
        <begin position="537"/>
        <end position="557"/>
    </location>
</feature>
<gene>
    <name evidence="3" type="ORF">MSAN_00251000</name>
</gene>
<evidence type="ECO:0000256" key="2">
    <source>
        <dbReference type="SAM" id="Phobius"/>
    </source>
</evidence>
<feature type="transmembrane region" description="Helical" evidence="2">
    <location>
        <begin position="12"/>
        <end position="32"/>
    </location>
</feature>
<dbReference type="EMBL" id="JACAZH010000001">
    <property type="protein sequence ID" value="KAF7378257.1"/>
    <property type="molecule type" value="Genomic_DNA"/>
</dbReference>
<reference evidence="3" key="1">
    <citation type="submission" date="2020-05" db="EMBL/GenBank/DDBJ databases">
        <title>Mycena genomes resolve the evolution of fungal bioluminescence.</title>
        <authorList>
            <person name="Tsai I.J."/>
        </authorList>
    </citation>
    <scope>NUCLEOTIDE SEQUENCE</scope>
    <source>
        <strain evidence="3">160909Yilan</strain>
    </source>
</reference>
<keyword evidence="2" id="KW-0812">Transmembrane</keyword>
<feature type="transmembrane region" description="Helical" evidence="2">
    <location>
        <begin position="400"/>
        <end position="421"/>
    </location>
</feature>